<dbReference type="Pfam" id="PF13692">
    <property type="entry name" value="Glyco_trans_1_4"/>
    <property type="match status" value="1"/>
</dbReference>
<reference evidence="1 2" key="1">
    <citation type="submission" date="2019-11" db="EMBL/GenBank/DDBJ databases">
        <authorList>
            <person name="Zheng R.K."/>
            <person name="Sun C.M."/>
        </authorList>
    </citation>
    <scope>NUCLEOTIDE SEQUENCE [LARGE SCALE GENOMIC DNA]</scope>
    <source>
        <strain evidence="1 2">SRB007</strain>
    </source>
</reference>
<evidence type="ECO:0000313" key="1">
    <source>
        <dbReference type="EMBL" id="QGY39288.1"/>
    </source>
</evidence>
<dbReference type="CDD" id="cd03801">
    <property type="entry name" value="GT4_PimA-like"/>
    <property type="match status" value="1"/>
</dbReference>
<gene>
    <name evidence="1" type="ORF">GM415_03850</name>
</gene>
<dbReference type="RefSeq" id="WP_158946513.1">
    <property type="nucleotide sequence ID" value="NZ_CP046400.1"/>
</dbReference>
<dbReference type="SUPFAM" id="SSF53756">
    <property type="entry name" value="UDP-Glycosyltransferase/glycogen phosphorylase"/>
    <property type="match status" value="1"/>
</dbReference>
<dbReference type="Gene3D" id="3.40.50.2000">
    <property type="entry name" value="Glycogen Phosphorylase B"/>
    <property type="match status" value="3"/>
</dbReference>
<sequence>MSETKRIWGTLDPFFEPGPVLGRRVANVRFLHALLERDPFAEYHFFLADRGQTDSLRRHLEGTGLPGTARCRYFDRRELPSRLEETDYHCFHLSDCITTQPALARLRNRHSREIFPVTGTIHSLSYANYGAPFLRHLWPGATGRDAIVCSSGPGRRVVENLFCWLRESFDLPPETPAPTLAHVPLGVDTDALTPGENRTDGGPVRLLVFGRISHHSKMDLLPLVRALHRLVSDGLDPTSVELVLAGWGDDNDDFLPTLKDYVANVGVGLTVALRPTEAEKTALFRSADIFVSIADNPQETFGITLAEAGAFGLPCVASEYDGYRDIVVPGETGLLVPTVGPDATPDVDELAPLLFDNQYHLLLSQRTAVEIPALAEALGRLIASPALRRDMGRAARTRVEKRFSWATVIEQYLALWNDLWAHPTDADALRETDHPMDMPYGRLFGHYTSRVLGPDTVLKAGRTGDAFYRGKDFPTLYSGMTMTIDPEIARKLVFLARKPIDSRTLMGKLMRVEPSLDANVVTNHLLWSLKHDILERVE</sequence>
<organism evidence="1 2">
    <name type="scientific">Pseudodesulfovibrio cashew</name>
    <dbReference type="NCBI Taxonomy" id="2678688"/>
    <lineage>
        <taxon>Bacteria</taxon>
        <taxon>Pseudomonadati</taxon>
        <taxon>Thermodesulfobacteriota</taxon>
        <taxon>Desulfovibrionia</taxon>
        <taxon>Desulfovibrionales</taxon>
        <taxon>Desulfovibrionaceae</taxon>
    </lineage>
</organism>
<accession>A0A6I6JE46</accession>
<dbReference type="GO" id="GO:0016757">
    <property type="term" value="F:glycosyltransferase activity"/>
    <property type="evidence" value="ECO:0007669"/>
    <property type="project" value="TreeGrafter"/>
</dbReference>
<dbReference type="PANTHER" id="PTHR12526:SF590">
    <property type="entry name" value="ALPHA-MALTOSE-1-PHOSPHATE SYNTHASE"/>
    <property type="match status" value="1"/>
</dbReference>
<protein>
    <submittedName>
        <fullName evidence="1">Glycosyltransferase</fullName>
    </submittedName>
</protein>
<dbReference type="EMBL" id="CP046400">
    <property type="protein sequence ID" value="QGY39288.1"/>
    <property type="molecule type" value="Genomic_DNA"/>
</dbReference>
<name>A0A6I6JE46_9BACT</name>
<dbReference type="PANTHER" id="PTHR12526">
    <property type="entry name" value="GLYCOSYLTRANSFERASE"/>
    <property type="match status" value="1"/>
</dbReference>
<dbReference type="Proteomes" id="UP000428328">
    <property type="component" value="Chromosome"/>
</dbReference>
<evidence type="ECO:0000313" key="2">
    <source>
        <dbReference type="Proteomes" id="UP000428328"/>
    </source>
</evidence>
<proteinExistence type="predicted"/>
<dbReference type="KEGG" id="psel:GM415_03850"/>
<dbReference type="AlphaFoldDB" id="A0A6I6JE46"/>
<keyword evidence="1" id="KW-0808">Transferase</keyword>
<keyword evidence="2" id="KW-1185">Reference proteome</keyword>